<evidence type="ECO:0000256" key="4">
    <source>
        <dbReference type="ARBA" id="ARBA00022617"/>
    </source>
</evidence>
<dbReference type="InParanoid" id="K1Y3M0"/>
<comment type="cofactor">
    <cofactor evidence="1 12">
        <name>heme</name>
        <dbReference type="ChEBI" id="CHEBI:30413"/>
    </cofactor>
</comment>
<evidence type="ECO:0000256" key="9">
    <source>
        <dbReference type="ARBA" id="ARBA00023004"/>
    </source>
</evidence>
<dbReference type="PANTHER" id="PTHR24305">
    <property type="entry name" value="CYTOCHROME P450"/>
    <property type="match status" value="1"/>
</dbReference>
<keyword evidence="11" id="KW-0472">Membrane</keyword>
<dbReference type="EMBL" id="JH921430">
    <property type="protein sequence ID" value="EKD19769.1"/>
    <property type="molecule type" value="Genomic_DNA"/>
</dbReference>
<keyword evidence="9 12" id="KW-0408">Iron</keyword>
<dbReference type="PRINTS" id="PR00385">
    <property type="entry name" value="P450"/>
</dbReference>
<evidence type="ECO:0000256" key="10">
    <source>
        <dbReference type="ARBA" id="ARBA00023033"/>
    </source>
</evidence>
<evidence type="ECO:0000256" key="11">
    <source>
        <dbReference type="ARBA" id="ARBA00023136"/>
    </source>
</evidence>
<name>K1Y3M0_MARBU</name>
<evidence type="ECO:0000256" key="2">
    <source>
        <dbReference type="ARBA" id="ARBA00004167"/>
    </source>
</evidence>
<keyword evidence="15" id="KW-1185">Reference proteome</keyword>
<dbReference type="eggNOG" id="KOG0159">
    <property type="taxonomic scope" value="Eukaryota"/>
</dbReference>
<keyword evidence="7" id="KW-1133">Transmembrane helix</keyword>
<evidence type="ECO:0000313" key="14">
    <source>
        <dbReference type="EMBL" id="EKD19769.1"/>
    </source>
</evidence>
<dbReference type="PROSITE" id="PS00086">
    <property type="entry name" value="CYTOCHROME_P450"/>
    <property type="match status" value="1"/>
</dbReference>
<evidence type="ECO:0000256" key="1">
    <source>
        <dbReference type="ARBA" id="ARBA00001971"/>
    </source>
</evidence>
<dbReference type="OMA" id="MDIICDY"/>
<evidence type="ECO:0000256" key="6">
    <source>
        <dbReference type="ARBA" id="ARBA00022723"/>
    </source>
</evidence>
<dbReference type="SUPFAM" id="SSF48264">
    <property type="entry name" value="Cytochrome P450"/>
    <property type="match status" value="1"/>
</dbReference>
<reference evidence="14 15" key="1">
    <citation type="journal article" date="2012" name="BMC Genomics">
        <title>Sequencing the genome of Marssonina brunnea reveals fungus-poplar co-evolution.</title>
        <authorList>
            <person name="Zhu S."/>
            <person name="Cao Y.-Z."/>
            <person name="Jiang C."/>
            <person name="Tan B.-Y."/>
            <person name="Wang Z."/>
            <person name="Feng S."/>
            <person name="Zhang L."/>
            <person name="Su X.-H."/>
            <person name="Brejova B."/>
            <person name="Vinar T."/>
            <person name="Xu M."/>
            <person name="Wang M.-X."/>
            <person name="Zhang S.-G."/>
            <person name="Huang M.-R."/>
            <person name="Wu R."/>
            <person name="Zhou Y."/>
        </authorList>
    </citation>
    <scope>NUCLEOTIDE SEQUENCE [LARGE SCALE GENOMIC DNA]</scope>
    <source>
        <strain evidence="14 15">MB_m1</strain>
    </source>
</reference>
<dbReference type="InterPro" id="IPR001128">
    <property type="entry name" value="Cyt_P450"/>
</dbReference>
<dbReference type="GO" id="GO:0016705">
    <property type="term" value="F:oxidoreductase activity, acting on paired donors, with incorporation or reduction of molecular oxygen"/>
    <property type="evidence" value="ECO:0007669"/>
    <property type="project" value="InterPro"/>
</dbReference>
<dbReference type="CDD" id="cd11062">
    <property type="entry name" value="CYP58-like"/>
    <property type="match status" value="1"/>
</dbReference>
<organism evidence="14 15">
    <name type="scientific">Marssonina brunnea f. sp. multigermtubi (strain MB_m1)</name>
    <name type="common">Marssonina leaf spot fungus</name>
    <dbReference type="NCBI Taxonomy" id="1072389"/>
    <lineage>
        <taxon>Eukaryota</taxon>
        <taxon>Fungi</taxon>
        <taxon>Dikarya</taxon>
        <taxon>Ascomycota</taxon>
        <taxon>Pezizomycotina</taxon>
        <taxon>Leotiomycetes</taxon>
        <taxon>Helotiales</taxon>
        <taxon>Drepanopezizaceae</taxon>
        <taxon>Drepanopeziza</taxon>
    </lineage>
</organism>
<dbReference type="GO" id="GO:0020037">
    <property type="term" value="F:heme binding"/>
    <property type="evidence" value="ECO:0007669"/>
    <property type="project" value="InterPro"/>
</dbReference>
<dbReference type="OrthoDB" id="3945418at2759"/>
<keyword evidence="4 12" id="KW-0349">Heme</keyword>
<protein>
    <submittedName>
        <fullName evidence="14">Cytochrome P450</fullName>
    </submittedName>
</protein>
<evidence type="ECO:0000256" key="7">
    <source>
        <dbReference type="ARBA" id="ARBA00022989"/>
    </source>
</evidence>
<proteinExistence type="inferred from homology"/>
<dbReference type="GO" id="GO:0004497">
    <property type="term" value="F:monooxygenase activity"/>
    <property type="evidence" value="ECO:0007669"/>
    <property type="project" value="UniProtKB-KW"/>
</dbReference>
<dbReference type="RefSeq" id="XP_007289610.1">
    <property type="nucleotide sequence ID" value="XM_007289548.1"/>
</dbReference>
<feature type="binding site" description="axial binding residue" evidence="12">
    <location>
        <position position="449"/>
    </location>
    <ligand>
        <name>heme</name>
        <dbReference type="ChEBI" id="CHEBI:30413"/>
    </ligand>
    <ligandPart>
        <name>Fe</name>
        <dbReference type="ChEBI" id="CHEBI:18248"/>
    </ligandPart>
</feature>
<dbReference type="GO" id="GO:0005506">
    <property type="term" value="F:iron ion binding"/>
    <property type="evidence" value="ECO:0007669"/>
    <property type="project" value="InterPro"/>
</dbReference>
<evidence type="ECO:0000256" key="13">
    <source>
        <dbReference type="RuleBase" id="RU000461"/>
    </source>
</evidence>
<dbReference type="Proteomes" id="UP000006753">
    <property type="component" value="Unassembled WGS sequence"/>
</dbReference>
<dbReference type="KEGG" id="mbe:MBM_01721"/>
<evidence type="ECO:0000256" key="8">
    <source>
        <dbReference type="ARBA" id="ARBA00023002"/>
    </source>
</evidence>
<evidence type="ECO:0000256" key="5">
    <source>
        <dbReference type="ARBA" id="ARBA00022692"/>
    </source>
</evidence>
<evidence type="ECO:0000256" key="12">
    <source>
        <dbReference type="PIRSR" id="PIRSR602403-1"/>
    </source>
</evidence>
<dbReference type="PANTHER" id="PTHR24305:SF157">
    <property type="entry name" value="N-ACETYLTRYPTOPHAN 6-HYDROXYLASE IVOC-RELATED"/>
    <property type="match status" value="1"/>
</dbReference>
<keyword evidence="6 12" id="KW-0479">Metal-binding</keyword>
<dbReference type="InterPro" id="IPR036396">
    <property type="entry name" value="Cyt_P450_sf"/>
</dbReference>
<evidence type="ECO:0000313" key="15">
    <source>
        <dbReference type="Proteomes" id="UP000006753"/>
    </source>
</evidence>
<keyword evidence="10 13" id="KW-0503">Monooxygenase</keyword>
<dbReference type="STRING" id="1072389.K1Y3M0"/>
<dbReference type="AlphaFoldDB" id="K1Y3M0"/>
<dbReference type="GeneID" id="18757656"/>
<keyword evidence="5" id="KW-0812">Transmembrane</keyword>
<dbReference type="PRINTS" id="PR00465">
    <property type="entry name" value="EP450IV"/>
</dbReference>
<dbReference type="Gene3D" id="1.10.630.10">
    <property type="entry name" value="Cytochrome P450"/>
    <property type="match status" value="1"/>
</dbReference>
<dbReference type="InterPro" id="IPR002403">
    <property type="entry name" value="Cyt_P450_E_grp-IV"/>
</dbReference>
<comment type="subcellular location">
    <subcellularLocation>
        <location evidence="2">Membrane</location>
        <topology evidence="2">Single-pass membrane protein</topology>
    </subcellularLocation>
</comment>
<dbReference type="Pfam" id="PF00067">
    <property type="entry name" value="p450"/>
    <property type="match status" value="1"/>
</dbReference>
<gene>
    <name evidence="14" type="ORF">MBM_01721</name>
</gene>
<dbReference type="InterPro" id="IPR050121">
    <property type="entry name" value="Cytochrome_P450_monoxygenase"/>
</dbReference>
<keyword evidence="8 13" id="KW-0560">Oxidoreductase</keyword>
<dbReference type="InterPro" id="IPR017972">
    <property type="entry name" value="Cyt_P450_CS"/>
</dbReference>
<dbReference type="GO" id="GO:0016020">
    <property type="term" value="C:membrane"/>
    <property type="evidence" value="ECO:0007669"/>
    <property type="project" value="UniProtKB-SubCell"/>
</dbReference>
<dbReference type="FunFam" id="1.10.630.10:FF:000069">
    <property type="entry name" value="Cytochrome P450, putative (Eurofung)"/>
    <property type="match status" value="1"/>
</dbReference>
<comment type="similarity">
    <text evidence="3 13">Belongs to the cytochrome P450 family.</text>
</comment>
<evidence type="ECO:0000256" key="3">
    <source>
        <dbReference type="ARBA" id="ARBA00010617"/>
    </source>
</evidence>
<dbReference type="HOGENOM" id="CLU_001570_14_4_1"/>
<accession>K1Y3M0</accession>
<sequence>MAVISLIALATGSALAVILSYASLIVYRLYLHPLARFPGPRLAAATSWYEFYYDVVLRGRFIWTIREMHEQYGPIVRITPHELHINDPEYYDEIYGSVTRKRDKVYPWVALAGIPNATFSTVGHEHHRLRRAALSSFFSTKAVTELEPVVKAKVEILASRFESAQKTGEVFRLDAAMMALTIDIICQYAFANDDNTLMKDDFNLAWKEMLVGALEGAALLRQFPSMISIVNAIPEKAMKSLVPSLGLMLDWKSGIKQSVIPILDQSESASQIENASHRSIFHELRDSDLPPNERSLDRLCDEAQSITAAGSETTAKVLTTAIYYLLENRGSLQKLKSELTVASPDARNWSELKQLPYLSAVLAESLRLSHGVTTRLPRVATEEVLVYKDWEIPFGTPVSSSSYFILMNEEIFPSPAEFRPERWIDAAGNFNRVLEKRYLVNFGRGTRACPGMNLASAEMCLTLATVVRRFEMELFETTIEDVAMVHDFFVAVPKLDSKGVRVRVLKYV</sequence>